<keyword evidence="4" id="KW-0808">Transferase</keyword>
<feature type="transmembrane region" description="Helical" evidence="8">
    <location>
        <begin position="151"/>
        <end position="168"/>
    </location>
</feature>
<dbReference type="PROSITE" id="PS50109">
    <property type="entry name" value="HIS_KIN"/>
    <property type="match status" value="1"/>
</dbReference>
<dbReference type="CDD" id="cd00075">
    <property type="entry name" value="HATPase"/>
    <property type="match status" value="1"/>
</dbReference>
<dbReference type="Proteomes" id="UP000807785">
    <property type="component" value="Unassembled WGS sequence"/>
</dbReference>
<feature type="transmembrane region" description="Helical" evidence="8">
    <location>
        <begin position="61"/>
        <end position="78"/>
    </location>
</feature>
<name>A0A9D7E1J6_9PROT</name>
<dbReference type="SUPFAM" id="SSF47384">
    <property type="entry name" value="Homodimeric domain of signal transducing histidine kinase"/>
    <property type="match status" value="1"/>
</dbReference>
<protein>
    <recommendedName>
        <fullName evidence="2">histidine kinase</fullName>
        <ecNumber evidence="2">2.7.13.3</ecNumber>
    </recommendedName>
</protein>
<dbReference type="GO" id="GO:0000155">
    <property type="term" value="F:phosphorelay sensor kinase activity"/>
    <property type="evidence" value="ECO:0007669"/>
    <property type="project" value="InterPro"/>
</dbReference>
<dbReference type="PANTHER" id="PTHR43711:SF31">
    <property type="entry name" value="HISTIDINE KINASE"/>
    <property type="match status" value="1"/>
</dbReference>
<comment type="caution">
    <text evidence="11">The sequence shown here is derived from an EMBL/GenBank/DDBJ whole genome shotgun (WGS) entry which is preliminary data.</text>
</comment>
<feature type="transmembrane region" description="Helical" evidence="8">
    <location>
        <begin position="99"/>
        <end position="118"/>
    </location>
</feature>
<dbReference type="SUPFAM" id="SSF52172">
    <property type="entry name" value="CheY-like"/>
    <property type="match status" value="1"/>
</dbReference>
<accession>A0A9D7E1J6</accession>
<evidence type="ECO:0000259" key="10">
    <source>
        <dbReference type="PROSITE" id="PS50110"/>
    </source>
</evidence>
<dbReference type="AlphaFoldDB" id="A0A9D7E1J6"/>
<sequence>MSTLVDSEKLPSNQRPTRALRVRAEQIAAVYSNSPTTTIGSLTAGASLVVMLWSVIDHRLLLGWFVALVLHQGFRVYDFIAWRRAKPAAEQMERWGRRYWLATLSAGLIWGAASWFLVVPGSPPHQTVLAMFMIAIAGVSIGGLSAFWKGFITLILLMLLPLLVRLLVEGSSTSNWLAAVVAIALGVALAFGRTLHKVIVESFDKRFENVDLVEELSRQKAISEQARAQAEAANRAKTQFFAAASHDLRQPLHALGLFASALSDKIKEPDVLNVVHSINSSVGALEGLFNELLDISKIDAGAIQAVPQPVSLGKLFNRLRLDFHAEAYDKGLRLSIRPNDFWVRSDPVLLERIVRNLLTNALRYTRHGGVLVAARRRGGTVSIEVWDSGIGIPAEQQEQIFDEFVQLANPERSSKKGLGLGLSIVRRLCSLLGHPLELRSVVGRGTVFRLNAAGDVAPPVEQMNRRAAERAPGSLDGIVIAVIDDEEAIVEGMRVLLSGWGAHVVGGPAGDVVLEKLAADKLTPALAIVDFRLQNDLTGLDVIAQLRARFGNELPAVLVTGSTAPEHIEEAKQHDLHLLLKPVMPAKLRTLINFKLQQRLSVPRTA</sequence>
<keyword evidence="8" id="KW-0812">Transmembrane</keyword>
<keyword evidence="5 11" id="KW-0418">Kinase</keyword>
<dbReference type="CDD" id="cd00156">
    <property type="entry name" value="REC"/>
    <property type="match status" value="1"/>
</dbReference>
<dbReference type="InterPro" id="IPR004358">
    <property type="entry name" value="Sig_transdc_His_kin-like_C"/>
</dbReference>
<evidence type="ECO:0000256" key="8">
    <source>
        <dbReference type="SAM" id="Phobius"/>
    </source>
</evidence>
<feature type="modified residue" description="4-aspartylphosphate" evidence="7">
    <location>
        <position position="530"/>
    </location>
</feature>
<organism evidence="11 12">
    <name type="scientific">Candidatus Methylophosphatis roskildensis</name>
    <dbReference type="NCBI Taxonomy" id="2899263"/>
    <lineage>
        <taxon>Bacteria</taxon>
        <taxon>Pseudomonadati</taxon>
        <taxon>Pseudomonadota</taxon>
        <taxon>Betaproteobacteria</taxon>
        <taxon>Nitrosomonadales</taxon>
        <taxon>Sterolibacteriaceae</taxon>
        <taxon>Candidatus Methylophosphatis</taxon>
    </lineage>
</organism>
<dbReference type="EMBL" id="JADJEV010000001">
    <property type="protein sequence ID" value="MBK6971988.1"/>
    <property type="molecule type" value="Genomic_DNA"/>
</dbReference>
<evidence type="ECO:0000256" key="4">
    <source>
        <dbReference type="ARBA" id="ARBA00022679"/>
    </source>
</evidence>
<keyword evidence="3 7" id="KW-0597">Phosphoprotein</keyword>
<dbReference type="SMART" id="SM00388">
    <property type="entry name" value="HisKA"/>
    <property type="match status" value="1"/>
</dbReference>
<evidence type="ECO:0000256" key="2">
    <source>
        <dbReference type="ARBA" id="ARBA00012438"/>
    </source>
</evidence>
<dbReference type="Pfam" id="PF00512">
    <property type="entry name" value="HisKA"/>
    <property type="match status" value="1"/>
</dbReference>
<evidence type="ECO:0000256" key="5">
    <source>
        <dbReference type="ARBA" id="ARBA00022777"/>
    </source>
</evidence>
<keyword evidence="6" id="KW-0902">Two-component regulatory system</keyword>
<evidence type="ECO:0000259" key="9">
    <source>
        <dbReference type="PROSITE" id="PS50109"/>
    </source>
</evidence>
<dbReference type="FunFam" id="3.30.565.10:FF:000049">
    <property type="entry name" value="Two-component sensor histidine kinase"/>
    <property type="match status" value="1"/>
</dbReference>
<dbReference type="PROSITE" id="PS50110">
    <property type="entry name" value="RESPONSE_REGULATORY"/>
    <property type="match status" value="1"/>
</dbReference>
<feature type="domain" description="Response regulatory" evidence="10">
    <location>
        <begin position="479"/>
        <end position="596"/>
    </location>
</feature>
<dbReference type="Pfam" id="PF00072">
    <property type="entry name" value="Response_reg"/>
    <property type="match status" value="1"/>
</dbReference>
<keyword evidence="8" id="KW-1133">Transmembrane helix</keyword>
<gene>
    <name evidence="11" type="ORF">IPH26_03125</name>
</gene>
<dbReference type="PRINTS" id="PR00344">
    <property type="entry name" value="BCTRLSENSOR"/>
</dbReference>
<comment type="catalytic activity">
    <reaction evidence="1">
        <text>ATP + protein L-histidine = ADP + protein N-phospho-L-histidine.</text>
        <dbReference type="EC" id="2.7.13.3"/>
    </reaction>
</comment>
<dbReference type="InterPro" id="IPR050736">
    <property type="entry name" value="Sensor_HK_Regulatory"/>
</dbReference>
<evidence type="ECO:0000256" key="6">
    <source>
        <dbReference type="ARBA" id="ARBA00023012"/>
    </source>
</evidence>
<feature type="domain" description="Histidine kinase" evidence="9">
    <location>
        <begin position="243"/>
        <end position="456"/>
    </location>
</feature>
<feature type="transmembrane region" description="Helical" evidence="8">
    <location>
        <begin position="174"/>
        <end position="192"/>
    </location>
</feature>
<dbReference type="PANTHER" id="PTHR43711">
    <property type="entry name" value="TWO-COMPONENT HISTIDINE KINASE"/>
    <property type="match status" value="1"/>
</dbReference>
<dbReference type="InterPro" id="IPR001789">
    <property type="entry name" value="Sig_transdc_resp-reg_receiver"/>
</dbReference>
<dbReference type="Gene3D" id="3.40.50.2300">
    <property type="match status" value="1"/>
</dbReference>
<dbReference type="InterPro" id="IPR003661">
    <property type="entry name" value="HisK_dim/P_dom"/>
</dbReference>
<dbReference type="InterPro" id="IPR036097">
    <property type="entry name" value="HisK_dim/P_sf"/>
</dbReference>
<evidence type="ECO:0000256" key="7">
    <source>
        <dbReference type="PROSITE-ProRule" id="PRU00169"/>
    </source>
</evidence>
<dbReference type="InterPro" id="IPR003594">
    <property type="entry name" value="HATPase_dom"/>
</dbReference>
<dbReference type="Gene3D" id="1.10.287.130">
    <property type="match status" value="1"/>
</dbReference>
<dbReference type="CDD" id="cd00082">
    <property type="entry name" value="HisKA"/>
    <property type="match status" value="1"/>
</dbReference>
<reference evidence="11" key="1">
    <citation type="submission" date="2020-10" db="EMBL/GenBank/DDBJ databases">
        <title>Connecting structure to function with the recovery of over 1000 high-quality activated sludge metagenome-assembled genomes encoding full-length rRNA genes using long-read sequencing.</title>
        <authorList>
            <person name="Singleton C.M."/>
            <person name="Petriglieri F."/>
            <person name="Kristensen J.M."/>
            <person name="Kirkegaard R.H."/>
            <person name="Michaelsen T.Y."/>
            <person name="Andersen M.H."/>
            <person name="Karst S.M."/>
            <person name="Dueholm M.S."/>
            <person name="Nielsen P.H."/>
            <person name="Albertsen M."/>
        </authorList>
    </citation>
    <scope>NUCLEOTIDE SEQUENCE</scope>
    <source>
        <strain evidence="11">Bjer_18-Q3-R1-45_BAT3C.347</strain>
    </source>
</reference>
<dbReference type="SUPFAM" id="SSF55874">
    <property type="entry name" value="ATPase domain of HSP90 chaperone/DNA topoisomerase II/histidine kinase"/>
    <property type="match status" value="1"/>
</dbReference>
<dbReference type="InterPro" id="IPR005467">
    <property type="entry name" value="His_kinase_dom"/>
</dbReference>
<dbReference type="SMART" id="SM00387">
    <property type="entry name" value="HATPase_c"/>
    <property type="match status" value="1"/>
</dbReference>
<dbReference type="SMART" id="SM00448">
    <property type="entry name" value="REC"/>
    <property type="match status" value="1"/>
</dbReference>
<evidence type="ECO:0000256" key="1">
    <source>
        <dbReference type="ARBA" id="ARBA00000085"/>
    </source>
</evidence>
<dbReference type="InterPro" id="IPR011006">
    <property type="entry name" value="CheY-like_superfamily"/>
</dbReference>
<dbReference type="Pfam" id="PF02518">
    <property type="entry name" value="HATPase_c"/>
    <property type="match status" value="1"/>
</dbReference>
<evidence type="ECO:0000256" key="3">
    <source>
        <dbReference type="ARBA" id="ARBA00022553"/>
    </source>
</evidence>
<dbReference type="EC" id="2.7.13.3" evidence="2"/>
<proteinExistence type="predicted"/>
<dbReference type="InterPro" id="IPR036890">
    <property type="entry name" value="HATPase_C_sf"/>
</dbReference>
<evidence type="ECO:0000313" key="12">
    <source>
        <dbReference type="Proteomes" id="UP000807785"/>
    </source>
</evidence>
<evidence type="ECO:0000313" key="11">
    <source>
        <dbReference type="EMBL" id="MBK6971988.1"/>
    </source>
</evidence>
<keyword evidence="8" id="KW-0472">Membrane</keyword>
<dbReference type="Gene3D" id="3.30.565.10">
    <property type="entry name" value="Histidine kinase-like ATPase, C-terminal domain"/>
    <property type="match status" value="1"/>
</dbReference>